<evidence type="ECO:0000256" key="2">
    <source>
        <dbReference type="SAM" id="Phobius"/>
    </source>
</evidence>
<feature type="region of interest" description="Disordered" evidence="1">
    <location>
        <begin position="93"/>
        <end position="126"/>
    </location>
</feature>
<evidence type="ECO:0000256" key="1">
    <source>
        <dbReference type="SAM" id="MobiDB-lite"/>
    </source>
</evidence>
<feature type="compositionally biased region" description="Low complexity" evidence="1">
    <location>
        <begin position="110"/>
        <end position="120"/>
    </location>
</feature>
<dbReference type="PANTHER" id="PTHR33098:SF75">
    <property type="entry name" value="DUF4408 DOMAIN PROTEIN"/>
    <property type="match status" value="1"/>
</dbReference>
<feature type="region of interest" description="Disordered" evidence="1">
    <location>
        <begin position="277"/>
        <end position="306"/>
    </location>
</feature>
<dbReference type="AlphaFoldDB" id="A0A9Q0KQA3"/>
<dbReference type="Pfam" id="PF14364">
    <property type="entry name" value="DUF4408"/>
    <property type="match status" value="1"/>
</dbReference>
<dbReference type="Proteomes" id="UP001141806">
    <property type="component" value="Unassembled WGS sequence"/>
</dbReference>
<feature type="domain" description="DUF4408" evidence="3">
    <location>
        <begin position="50"/>
        <end position="82"/>
    </location>
</feature>
<dbReference type="PANTHER" id="PTHR33098">
    <property type="entry name" value="COTTON FIBER (DUF761)"/>
    <property type="match status" value="1"/>
</dbReference>
<organism evidence="4 5">
    <name type="scientific">Protea cynaroides</name>
    <dbReference type="NCBI Taxonomy" id="273540"/>
    <lineage>
        <taxon>Eukaryota</taxon>
        <taxon>Viridiplantae</taxon>
        <taxon>Streptophyta</taxon>
        <taxon>Embryophyta</taxon>
        <taxon>Tracheophyta</taxon>
        <taxon>Spermatophyta</taxon>
        <taxon>Magnoliopsida</taxon>
        <taxon>Proteales</taxon>
        <taxon>Proteaceae</taxon>
        <taxon>Protea</taxon>
    </lineage>
</organism>
<evidence type="ECO:0000313" key="4">
    <source>
        <dbReference type="EMBL" id="KAJ4974690.1"/>
    </source>
</evidence>
<keyword evidence="2" id="KW-0472">Membrane</keyword>
<keyword evidence="2" id="KW-1133">Transmembrane helix</keyword>
<evidence type="ECO:0000259" key="3">
    <source>
        <dbReference type="Pfam" id="PF14364"/>
    </source>
</evidence>
<feature type="region of interest" description="Disordered" evidence="1">
    <location>
        <begin position="157"/>
        <end position="216"/>
    </location>
</feature>
<dbReference type="OrthoDB" id="1933168at2759"/>
<reference evidence="4" key="1">
    <citation type="journal article" date="2023" name="Plant J.">
        <title>The genome of the king protea, Protea cynaroides.</title>
        <authorList>
            <person name="Chang J."/>
            <person name="Duong T.A."/>
            <person name="Schoeman C."/>
            <person name="Ma X."/>
            <person name="Roodt D."/>
            <person name="Barker N."/>
            <person name="Li Z."/>
            <person name="Van de Peer Y."/>
            <person name="Mizrachi E."/>
        </authorList>
    </citation>
    <scope>NUCLEOTIDE SEQUENCE</scope>
    <source>
        <tissue evidence="4">Young leaves</tissue>
    </source>
</reference>
<feature type="transmembrane region" description="Helical" evidence="2">
    <location>
        <begin position="20"/>
        <end position="43"/>
    </location>
</feature>
<protein>
    <recommendedName>
        <fullName evidence="3">DUF4408 domain-containing protein</fullName>
    </recommendedName>
</protein>
<dbReference type="InterPro" id="IPR025520">
    <property type="entry name" value="DUF4408"/>
</dbReference>
<gene>
    <name evidence="4" type="ORF">NE237_007864</name>
</gene>
<dbReference type="Pfam" id="PF05553">
    <property type="entry name" value="DUF761"/>
    <property type="match status" value="1"/>
</dbReference>
<keyword evidence="5" id="KW-1185">Reference proteome</keyword>
<name>A0A9Q0KQA3_9MAGN</name>
<proteinExistence type="predicted"/>
<accession>A0A9Q0KQA3</accession>
<keyword evidence="2" id="KW-0812">Transmembrane</keyword>
<feature type="compositionally biased region" description="Basic and acidic residues" evidence="1">
    <location>
        <begin position="184"/>
        <end position="196"/>
    </location>
</feature>
<feature type="transmembrane region" description="Helical" evidence="2">
    <location>
        <begin position="63"/>
        <end position="82"/>
    </location>
</feature>
<dbReference type="EMBL" id="JAMYWD010000004">
    <property type="protein sequence ID" value="KAJ4974690.1"/>
    <property type="molecule type" value="Genomic_DNA"/>
</dbReference>
<comment type="caution">
    <text evidence="4">The sequence shown here is derived from an EMBL/GenBank/DDBJ whole genome shotgun (WGS) entry which is preliminary data.</text>
</comment>
<dbReference type="InterPro" id="IPR008480">
    <property type="entry name" value="DUF761_pln"/>
</dbReference>
<sequence>MVDSVSTRNRFETAVWAVKLVFLFIGIVSTVLLLKLAVPYSVNAVVSSIPRFWISFRSWLAPPYLYIVVNFIIITIAASSSFQQKHWWKNSEEAVNEAENENRSQKQKQSDFGSDSSSLPSDERSKASMEIWSDMEEIPQKSVEKPLVSVENSPETWSDVSCLTDSDEKTTPSLSDSPSFAARKLSENSPRIDKSVVRPSQKAAKSLGIAKPKKPNETLDATWKMITEGKGKPVTRHLKKSETWDVPPRVIDPDSEQDSSSAVMNWKDLRKLETFNGASSSASSVSSASSRGSGGGGGLRRDRSLSHDELNRRVEAFIKNFNDQMRLQRQESDKRYMEMVNRGVY</sequence>
<evidence type="ECO:0000313" key="5">
    <source>
        <dbReference type="Proteomes" id="UP001141806"/>
    </source>
</evidence>
<feature type="region of interest" description="Disordered" evidence="1">
    <location>
        <begin position="232"/>
        <end position="263"/>
    </location>
</feature>
<feature type="compositionally biased region" description="Low complexity" evidence="1">
    <location>
        <begin position="277"/>
        <end position="291"/>
    </location>
</feature>